<evidence type="ECO:0000313" key="5">
    <source>
        <dbReference type="Proteomes" id="UP000026960"/>
    </source>
</evidence>
<dbReference type="Gene3D" id="3.80.10.10">
    <property type="entry name" value="Ribonuclease Inhibitor"/>
    <property type="match status" value="1"/>
</dbReference>
<dbReference type="STRING" id="65489.A0A0D3HNI8"/>
<keyword evidence="1" id="KW-0677">Repeat</keyword>
<dbReference type="Gramene" id="OBART11G18470.1">
    <property type="protein sequence ID" value="OBART11G18470.1"/>
    <property type="gene ID" value="OBART11G18470"/>
</dbReference>
<dbReference type="PANTHER" id="PTHR23155:SF1116">
    <property type="entry name" value="OS12G0273300 PROTEIN"/>
    <property type="match status" value="1"/>
</dbReference>
<organism evidence="4">
    <name type="scientific">Oryza barthii</name>
    <dbReference type="NCBI Taxonomy" id="65489"/>
    <lineage>
        <taxon>Eukaryota</taxon>
        <taxon>Viridiplantae</taxon>
        <taxon>Streptophyta</taxon>
        <taxon>Embryophyta</taxon>
        <taxon>Tracheophyta</taxon>
        <taxon>Spermatophyta</taxon>
        <taxon>Magnoliopsida</taxon>
        <taxon>Liliopsida</taxon>
        <taxon>Poales</taxon>
        <taxon>Poaceae</taxon>
        <taxon>BOP clade</taxon>
        <taxon>Oryzoideae</taxon>
        <taxon>Oryzeae</taxon>
        <taxon>Oryzinae</taxon>
        <taxon>Oryza</taxon>
    </lineage>
</organism>
<evidence type="ECO:0000259" key="2">
    <source>
        <dbReference type="Pfam" id="PF00931"/>
    </source>
</evidence>
<dbReference type="EnsemblPlants" id="OBART11G18470.1">
    <property type="protein sequence ID" value="OBART11G18470.1"/>
    <property type="gene ID" value="OBART11G18470"/>
</dbReference>
<proteinExistence type="predicted"/>
<dbReference type="Pfam" id="PF23598">
    <property type="entry name" value="LRR_14"/>
    <property type="match status" value="1"/>
</dbReference>
<keyword evidence="5" id="KW-1185">Reference proteome</keyword>
<feature type="domain" description="Disease resistance R13L4/SHOC-2-like LRR" evidence="3">
    <location>
        <begin position="127"/>
        <end position="193"/>
    </location>
</feature>
<dbReference type="InterPro" id="IPR027417">
    <property type="entry name" value="P-loop_NTPase"/>
</dbReference>
<sequence>MHKYMEFSAATQSEMRLIDELREYFENRRYLIVIDDVWETSTSKIIECALIDSNCGSRVITITCNSLVAKEVANEFGDVYIMEPLSNNNSKKLRSIARLHRVALSVGALHKRGNQDKNNILAANMIQLRSFNAIECPISMMPSRVSFQVLRVLALEHCDVNEGLHLKHLRKLHQLRYLVLRSINVVEFPREIGTSSTYRHWTSYTRTASDRRQAKQADVCLRVNRGMRLPTGVGNLRSLAHCRSYNWTRNPLTCTKPSPWMWAS</sequence>
<evidence type="ECO:0000256" key="1">
    <source>
        <dbReference type="ARBA" id="ARBA00022737"/>
    </source>
</evidence>
<dbReference type="SUPFAM" id="SSF52540">
    <property type="entry name" value="P-loop containing nucleoside triphosphate hydrolases"/>
    <property type="match status" value="1"/>
</dbReference>
<dbReference type="InterPro" id="IPR055414">
    <property type="entry name" value="LRR_R13L4/SHOC2-like"/>
</dbReference>
<dbReference type="Pfam" id="PF00931">
    <property type="entry name" value="NB-ARC"/>
    <property type="match status" value="1"/>
</dbReference>
<dbReference type="SUPFAM" id="SSF52058">
    <property type="entry name" value="L domain-like"/>
    <property type="match status" value="1"/>
</dbReference>
<dbReference type="PaxDb" id="65489-OBART11G18470.1"/>
<dbReference type="PANTHER" id="PTHR23155">
    <property type="entry name" value="DISEASE RESISTANCE PROTEIN RP"/>
    <property type="match status" value="1"/>
</dbReference>
<evidence type="ECO:0000313" key="4">
    <source>
        <dbReference type="EnsemblPlants" id="OBART11G18470.1"/>
    </source>
</evidence>
<evidence type="ECO:0000259" key="3">
    <source>
        <dbReference type="Pfam" id="PF23598"/>
    </source>
</evidence>
<dbReference type="InterPro" id="IPR044974">
    <property type="entry name" value="Disease_R_plants"/>
</dbReference>
<reference evidence="4" key="2">
    <citation type="submission" date="2015-03" db="UniProtKB">
        <authorList>
            <consortium name="EnsemblPlants"/>
        </authorList>
    </citation>
    <scope>IDENTIFICATION</scope>
</reference>
<dbReference type="InterPro" id="IPR002182">
    <property type="entry name" value="NB-ARC"/>
</dbReference>
<dbReference type="InterPro" id="IPR032675">
    <property type="entry name" value="LRR_dom_sf"/>
</dbReference>
<dbReference type="GO" id="GO:0043531">
    <property type="term" value="F:ADP binding"/>
    <property type="evidence" value="ECO:0007669"/>
    <property type="project" value="InterPro"/>
</dbReference>
<protein>
    <submittedName>
        <fullName evidence="4">Uncharacterized protein</fullName>
    </submittedName>
</protein>
<feature type="domain" description="NB-ARC" evidence="2">
    <location>
        <begin position="12"/>
        <end position="93"/>
    </location>
</feature>
<dbReference type="GO" id="GO:0098542">
    <property type="term" value="P:defense response to other organism"/>
    <property type="evidence" value="ECO:0007669"/>
    <property type="project" value="TreeGrafter"/>
</dbReference>
<accession>A0A0D3HNI8</accession>
<name>A0A0D3HNI8_9ORYZ</name>
<dbReference type="Proteomes" id="UP000026960">
    <property type="component" value="Chromosome 11"/>
</dbReference>
<dbReference type="HOGENOM" id="CLU_1055114_0_0_1"/>
<dbReference type="AlphaFoldDB" id="A0A0D3HNI8"/>
<reference evidence="4" key="1">
    <citation type="journal article" date="2009" name="Rice">
        <title>De Novo Next Generation Sequencing of Plant Genomes.</title>
        <authorList>
            <person name="Rounsley S."/>
            <person name="Marri P.R."/>
            <person name="Yu Y."/>
            <person name="He R."/>
            <person name="Sisneros N."/>
            <person name="Goicoechea J.L."/>
            <person name="Lee S.J."/>
            <person name="Angelova A."/>
            <person name="Kudrna D."/>
            <person name="Luo M."/>
            <person name="Affourtit J."/>
            <person name="Desany B."/>
            <person name="Knight J."/>
            <person name="Niazi F."/>
            <person name="Egholm M."/>
            <person name="Wing R.A."/>
        </authorList>
    </citation>
    <scope>NUCLEOTIDE SEQUENCE [LARGE SCALE GENOMIC DNA]</scope>
    <source>
        <strain evidence="4">cv. IRGC 105608</strain>
    </source>
</reference>
<dbReference type="Gene3D" id="3.40.50.300">
    <property type="entry name" value="P-loop containing nucleotide triphosphate hydrolases"/>
    <property type="match status" value="1"/>
</dbReference>